<organism evidence="1">
    <name type="scientific">marine sediment metagenome</name>
    <dbReference type="NCBI Taxonomy" id="412755"/>
    <lineage>
        <taxon>unclassified sequences</taxon>
        <taxon>metagenomes</taxon>
        <taxon>ecological metagenomes</taxon>
    </lineage>
</organism>
<accession>A0A0F9AP16</accession>
<sequence>MDIDTGREFPYPNSQDDPDIYPMGYYYHDLEDNLIPQHPQVPSSVDSHVAQLEAQVSRLTADLQRAKNYIISLGGSWPSSGNCTGFGG</sequence>
<dbReference type="EMBL" id="LAZR01044963">
    <property type="protein sequence ID" value="KKL01573.1"/>
    <property type="molecule type" value="Genomic_DNA"/>
</dbReference>
<name>A0A0F9AP16_9ZZZZ</name>
<proteinExistence type="predicted"/>
<evidence type="ECO:0000313" key="1">
    <source>
        <dbReference type="EMBL" id="KKL01573.1"/>
    </source>
</evidence>
<comment type="caution">
    <text evidence="1">The sequence shown here is derived from an EMBL/GenBank/DDBJ whole genome shotgun (WGS) entry which is preliminary data.</text>
</comment>
<protein>
    <submittedName>
        <fullName evidence="1">Uncharacterized protein</fullName>
    </submittedName>
</protein>
<feature type="non-terminal residue" evidence="1">
    <location>
        <position position="88"/>
    </location>
</feature>
<reference evidence="1" key="1">
    <citation type="journal article" date="2015" name="Nature">
        <title>Complex archaea that bridge the gap between prokaryotes and eukaryotes.</title>
        <authorList>
            <person name="Spang A."/>
            <person name="Saw J.H."/>
            <person name="Jorgensen S.L."/>
            <person name="Zaremba-Niedzwiedzka K."/>
            <person name="Martijn J."/>
            <person name="Lind A.E."/>
            <person name="van Eijk R."/>
            <person name="Schleper C."/>
            <person name="Guy L."/>
            <person name="Ettema T.J."/>
        </authorList>
    </citation>
    <scope>NUCLEOTIDE SEQUENCE</scope>
</reference>
<dbReference type="AlphaFoldDB" id="A0A0F9AP16"/>
<gene>
    <name evidence="1" type="ORF">LCGC14_2626930</name>
</gene>